<reference evidence="2 3" key="1">
    <citation type="journal article" date="2024" name="J Genomics">
        <title>Draft genome sequencing and assembly of Favolaschia claudopus CIRM-BRFM 2984 isolated from oak limbs.</title>
        <authorList>
            <person name="Navarro D."/>
            <person name="Drula E."/>
            <person name="Chaduli D."/>
            <person name="Cazenave R."/>
            <person name="Ahrendt S."/>
            <person name="Wang J."/>
            <person name="Lipzen A."/>
            <person name="Daum C."/>
            <person name="Barry K."/>
            <person name="Grigoriev I.V."/>
            <person name="Favel A."/>
            <person name="Rosso M.N."/>
            <person name="Martin F."/>
        </authorList>
    </citation>
    <scope>NUCLEOTIDE SEQUENCE [LARGE SCALE GENOMIC DNA]</scope>
    <source>
        <strain evidence="2 3">CIRM-BRFM 2984</strain>
    </source>
</reference>
<dbReference type="AlphaFoldDB" id="A0AAV9ZTI6"/>
<evidence type="ECO:0000313" key="3">
    <source>
        <dbReference type="Proteomes" id="UP001362999"/>
    </source>
</evidence>
<keyword evidence="3" id="KW-1185">Reference proteome</keyword>
<name>A0AAV9ZTI6_9AGAR</name>
<feature type="region of interest" description="Disordered" evidence="1">
    <location>
        <begin position="612"/>
        <end position="649"/>
    </location>
</feature>
<feature type="compositionally biased region" description="Low complexity" evidence="1">
    <location>
        <begin position="430"/>
        <end position="445"/>
    </location>
</feature>
<accession>A0AAV9ZTI6</accession>
<dbReference type="Proteomes" id="UP001362999">
    <property type="component" value="Unassembled WGS sequence"/>
</dbReference>
<feature type="compositionally biased region" description="Basic and acidic residues" evidence="1">
    <location>
        <begin position="633"/>
        <end position="649"/>
    </location>
</feature>
<comment type="caution">
    <text evidence="2">The sequence shown here is derived from an EMBL/GenBank/DDBJ whole genome shotgun (WGS) entry which is preliminary data.</text>
</comment>
<evidence type="ECO:0000313" key="2">
    <source>
        <dbReference type="EMBL" id="KAK6991806.1"/>
    </source>
</evidence>
<dbReference type="EMBL" id="JAWWNJ010000115">
    <property type="protein sequence ID" value="KAK6991806.1"/>
    <property type="molecule type" value="Genomic_DNA"/>
</dbReference>
<feature type="region of interest" description="Disordered" evidence="1">
    <location>
        <begin position="414"/>
        <end position="496"/>
    </location>
</feature>
<proteinExistence type="predicted"/>
<organism evidence="2 3">
    <name type="scientific">Favolaschia claudopus</name>
    <dbReference type="NCBI Taxonomy" id="2862362"/>
    <lineage>
        <taxon>Eukaryota</taxon>
        <taxon>Fungi</taxon>
        <taxon>Dikarya</taxon>
        <taxon>Basidiomycota</taxon>
        <taxon>Agaricomycotina</taxon>
        <taxon>Agaricomycetes</taxon>
        <taxon>Agaricomycetidae</taxon>
        <taxon>Agaricales</taxon>
        <taxon>Marasmiineae</taxon>
        <taxon>Mycenaceae</taxon>
        <taxon>Favolaschia</taxon>
    </lineage>
</organism>
<protein>
    <submittedName>
        <fullName evidence="2">Uncharacterized protein</fullName>
    </submittedName>
</protein>
<sequence>MISTAQHAEKPKKTHGMEIWTDNNRVKFKESEENRKEPCCWGDIIKSALTVEKRVKQDAPTFTFPRRTNRARRASSYHRPPSTGHLDVIIGCADACPIFWRAPVAARPPLLHPPDFSSPRAGLPPFRAVLRLASHLRVKPPPPPRLSSPSPSAAALSLSLNRILVSDAVLASILSSSRTTSIVSHSRLRKHTPPPAFTTLSPASGSISADFTNRCHSLQDRCSSITIRTSFRTNNILALALVNVTAAAITSAYWTGRAYASSLPIKEVDENERIRTRSAARRPPAPALEVERRVSRRRSVLTDIPPTTRPPFLHSSPSTRPMYAVPRAAFTSLYSPPISMKYPPSNLKPHHPATTFNTQQTPHHHPPKPPPLPSSSPRTSLILVFAPSSRTQLNVWPTRMSMDTTPHARVRLTYGAPNSSTRRLPPFRPSSASAAAHSDSPSVASKNGQRLSSWSPRPIRSERRGHHPAQSARGHPRHGVPAHDRHQSGKDDAQRTLAAASADCFPDSAIDIPRVDSPSRAITPRSNSLLPLRIPRSTLANTILTTISVLSRPHSHHNTRERHAGRHNTYTPTVEAATPSTAYIRRGARAPFDFGDGKSEKKALEKSISVGTDKGGTKATASWAGEGGLAVGRTEKETTQGGRRRADSARECWCRYEDDEDGYIMDQRAGEIQ</sequence>
<feature type="compositionally biased region" description="Basic and acidic residues" evidence="1">
    <location>
        <begin position="481"/>
        <end position="494"/>
    </location>
</feature>
<feature type="compositionally biased region" description="Polar residues" evidence="1">
    <location>
        <begin position="446"/>
        <end position="455"/>
    </location>
</feature>
<feature type="region of interest" description="Disordered" evidence="1">
    <location>
        <begin position="341"/>
        <end position="378"/>
    </location>
</feature>
<evidence type="ECO:0000256" key="1">
    <source>
        <dbReference type="SAM" id="MobiDB-lite"/>
    </source>
</evidence>
<gene>
    <name evidence="2" type="ORF">R3P38DRAFT_3227195</name>
</gene>
<feature type="region of interest" description="Disordered" evidence="1">
    <location>
        <begin position="274"/>
        <end position="294"/>
    </location>
</feature>